<reference evidence="2 3" key="1">
    <citation type="submission" date="2017-09" db="EMBL/GenBank/DDBJ databases">
        <authorList>
            <person name="Ehlers B."/>
            <person name="Leendertz F.H."/>
        </authorList>
    </citation>
    <scope>NUCLEOTIDE SEQUENCE [LARGE SCALE GENOMIC DNA]</scope>
    <source>
        <strain evidence="2 3">DSM 16848</strain>
    </source>
</reference>
<proteinExistence type="predicted"/>
<evidence type="ECO:0000313" key="3">
    <source>
        <dbReference type="Proteomes" id="UP000219669"/>
    </source>
</evidence>
<name>A0A286E1E6_9NEIS</name>
<dbReference type="RefSeq" id="WP_143269071.1">
    <property type="nucleotide sequence ID" value="NZ_CP083931.1"/>
</dbReference>
<dbReference type="InterPro" id="IPR057154">
    <property type="entry name" value="DUF7832"/>
</dbReference>
<sequence>MAIDQMDWHYGAADFPTNVPQENAGVHIGFFLAWAFERGMAGEIHTEEEPQAIEQLVKREITGVDFLVQYCDEKLWGEDFNQQGEAFALDYYENADSEFAQSFGNYLSDYNQVFAEYDDYAVPNDWVHFERIKPILDERFAQWQNLVQAA</sequence>
<gene>
    <name evidence="2" type="ORF">SAMN02746062_00003</name>
</gene>
<dbReference type="EMBL" id="OCNF01000001">
    <property type="protein sequence ID" value="SOD64724.1"/>
    <property type="molecule type" value="Genomic_DNA"/>
</dbReference>
<accession>A0A286E1E6</accession>
<dbReference type="Proteomes" id="UP000219669">
    <property type="component" value="Unassembled WGS sequence"/>
</dbReference>
<feature type="domain" description="DUF7832" evidence="1">
    <location>
        <begin position="3"/>
        <end position="116"/>
    </location>
</feature>
<dbReference type="AlphaFoldDB" id="A0A286E1E6"/>
<protein>
    <recommendedName>
        <fullName evidence="1">DUF7832 domain-containing protein</fullName>
    </recommendedName>
</protein>
<organism evidence="2 3">
    <name type="scientific">Alysiella filiformis DSM 16848</name>
    <dbReference type="NCBI Taxonomy" id="1120981"/>
    <lineage>
        <taxon>Bacteria</taxon>
        <taxon>Pseudomonadati</taxon>
        <taxon>Pseudomonadota</taxon>
        <taxon>Betaproteobacteria</taxon>
        <taxon>Neisseriales</taxon>
        <taxon>Neisseriaceae</taxon>
        <taxon>Alysiella</taxon>
    </lineage>
</organism>
<evidence type="ECO:0000313" key="2">
    <source>
        <dbReference type="EMBL" id="SOD64724.1"/>
    </source>
</evidence>
<keyword evidence="3" id="KW-1185">Reference proteome</keyword>
<dbReference type="OrthoDB" id="4827574at2"/>
<evidence type="ECO:0000259" key="1">
    <source>
        <dbReference type="Pfam" id="PF25191"/>
    </source>
</evidence>
<dbReference type="Pfam" id="PF25191">
    <property type="entry name" value="DUF7832"/>
    <property type="match status" value="1"/>
</dbReference>